<keyword evidence="7" id="KW-1133">Transmembrane helix</keyword>
<comment type="subcellular location">
    <subcellularLocation>
        <location evidence="1">Membrane</location>
        <topology evidence="1">Lipid-anchor</topology>
    </subcellularLocation>
</comment>
<evidence type="ECO:0000256" key="5">
    <source>
        <dbReference type="ARBA" id="ARBA00023288"/>
    </source>
</evidence>
<sequence>MARSSRLESAAEDIRRTSVNSAGGAPRPRALSSTGHSLYELLGIPKSSDANEIKGAYRKLALKFHPDKNLGNIEASEKFKEISRAYAILSDPSKRRIYDSLGSLGLQASEAFGNSALFDFFLTNKVFRAIFYCIALATCGFCCCCCCFCCYFCCGRFKPPDDTLYEEYPPPAPDEPCQLSGSRIGVAVNSVDERNASYEFTSCSREMPEIDVNHEKKLLSDQMSAEYGSIKK</sequence>
<dbReference type="PRINTS" id="PR00625">
    <property type="entry name" value="JDOMAIN"/>
</dbReference>
<dbReference type="PROSITE" id="PS00636">
    <property type="entry name" value="DNAJ_1"/>
    <property type="match status" value="1"/>
</dbReference>
<evidence type="ECO:0000256" key="1">
    <source>
        <dbReference type="ARBA" id="ARBA00004635"/>
    </source>
</evidence>
<protein>
    <recommendedName>
        <fullName evidence="8">J domain-containing protein</fullName>
    </recommendedName>
</protein>
<name>A0A085MVW4_9BILA</name>
<dbReference type="EMBL" id="KL367626">
    <property type="protein sequence ID" value="KFD61360.1"/>
    <property type="molecule type" value="Genomic_DNA"/>
</dbReference>
<dbReference type="CDD" id="cd06257">
    <property type="entry name" value="DnaJ"/>
    <property type="match status" value="1"/>
</dbReference>
<keyword evidence="7" id="KW-0812">Transmembrane</keyword>
<dbReference type="Proteomes" id="UP000030758">
    <property type="component" value="Unassembled WGS sequence"/>
</dbReference>
<keyword evidence="4" id="KW-0143">Chaperone</keyword>
<dbReference type="PANTHER" id="PTHR44027">
    <property type="entry name" value="DNAJ HOMOLOG SUBFAMILY C MEMBER 5 HOMOLOG"/>
    <property type="match status" value="1"/>
</dbReference>
<evidence type="ECO:0000256" key="2">
    <source>
        <dbReference type="ARBA" id="ARBA00023136"/>
    </source>
</evidence>
<feature type="region of interest" description="Disordered" evidence="6">
    <location>
        <begin position="1"/>
        <end position="31"/>
    </location>
</feature>
<dbReference type="InterPro" id="IPR018253">
    <property type="entry name" value="DnaJ_domain_CS"/>
</dbReference>
<keyword evidence="3" id="KW-0564">Palmitate</keyword>
<dbReference type="GO" id="GO:0005737">
    <property type="term" value="C:cytoplasm"/>
    <property type="evidence" value="ECO:0007669"/>
    <property type="project" value="UniProtKB-ARBA"/>
</dbReference>
<evidence type="ECO:0000256" key="7">
    <source>
        <dbReference type="SAM" id="Phobius"/>
    </source>
</evidence>
<evidence type="ECO:0000259" key="8">
    <source>
        <dbReference type="PROSITE" id="PS50076"/>
    </source>
</evidence>
<keyword evidence="5" id="KW-0449">Lipoprotein</keyword>
<keyword evidence="2 7" id="KW-0472">Membrane</keyword>
<gene>
    <name evidence="9" type="ORF">M514_12070</name>
</gene>
<dbReference type="PROSITE" id="PS50076">
    <property type="entry name" value="DNAJ_2"/>
    <property type="match status" value="1"/>
</dbReference>
<dbReference type="InterPro" id="IPR001623">
    <property type="entry name" value="DnaJ_domain"/>
</dbReference>
<dbReference type="SUPFAM" id="SSF46565">
    <property type="entry name" value="Chaperone J-domain"/>
    <property type="match status" value="1"/>
</dbReference>
<feature type="domain" description="J" evidence="8">
    <location>
        <begin position="37"/>
        <end position="102"/>
    </location>
</feature>
<dbReference type="InterPro" id="IPR036869">
    <property type="entry name" value="J_dom_sf"/>
</dbReference>
<proteinExistence type="predicted"/>
<evidence type="ECO:0000256" key="6">
    <source>
        <dbReference type="SAM" id="MobiDB-lite"/>
    </source>
</evidence>
<dbReference type="Gene3D" id="1.10.287.110">
    <property type="entry name" value="DnaJ domain"/>
    <property type="match status" value="1"/>
</dbReference>
<dbReference type="InterPro" id="IPR051434">
    <property type="entry name" value="DnaJ_C_subfamily_member5"/>
</dbReference>
<dbReference type="Pfam" id="PF00226">
    <property type="entry name" value="DnaJ"/>
    <property type="match status" value="1"/>
</dbReference>
<organism evidence="9">
    <name type="scientific">Trichuris suis</name>
    <name type="common">pig whipworm</name>
    <dbReference type="NCBI Taxonomy" id="68888"/>
    <lineage>
        <taxon>Eukaryota</taxon>
        <taxon>Metazoa</taxon>
        <taxon>Ecdysozoa</taxon>
        <taxon>Nematoda</taxon>
        <taxon>Enoplea</taxon>
        <taxon>Dorylaimia</taxon>
        <taxon>Trichinellida</taxon>
        <taxon>Trichuridae</taxon>
        <taxon>Trichuris</taxon>
    </lineage>
</organism>
<dbReference type="AlphaFoldDB" id="A0A085MVW4"/>
<dbReference type="SMART" id="SM00271">
    <property type="entry name" value="DnaJ"/>
    <property type="match status" value="1"/>
</dbReference>
<reference evidence="9" key="1">
    <citation type="journal article" date="2014" name="Nat. Genet.">
        <title>Genome and transcriptome of the porcine whipworm Trichuris suis.</title>
        <authorList>
            <person name="Jex A.R."/>
            <person name="Nejsum P."/>
            <person name="Schwarz E.M."/>
            <person name="Hu L."/>
            <person name="Young N.D."/>
            <person name="Hall R.S."/>
            <person name="Korhonen P.K."/>
            <person name="Liao S."/>
            <person name="Thamsborg S."/>
            <person name="Xia J."/>
            <person name="Xu P."/>
            <person name="Wang S."/>
            <person name="Scheerlinck J.P."/>
            <person name="Hofmann A."/>
            <person name="Sternberg P.W."/>
            <person name="Wang J."/>
            <person name="Gasser R.B."/>
        </authorList>
    </citation>
    <scope>NUCLEOTIDE SEQUENCE [LARGE SCALE GENOMIC DNA]</scope>
    <source>
        <strain evidence="9">DCEP-RM93F</strain>
    </source>
</reference>
<accession>A0A085MVW4</accession>
<evidence type="ECO:0000256" key="4">
    <source>
        <dbReference type="ARBA" id="ARBA00023186"/>
    </source>
</evidence>
<dbReference type="PANTHER" id="PTHR44027:SF7">
    <property type="entry name" value="DNAJ HOMOLOG SUBFAMILY C MEMBER 5 HOMOLOG"/>
    <property type="match status" value="1"/>
</dbReference>
<evidence type="ECO:0000313" key="9">
    <source>
        <dbReference type="EMBL" id="KFD61360.1"/>
    </source>
</evidence>
<dbReference type="GO" id="GO:0016020">
    <property type="term" value="C:membrane"/>
    <property type="evidence" value="ECO:0007669"/>
    <property type="project" value="UniProtKB-SubCell"/>
</dbReference>
<evidence type="ECO:0000256" key="3">
    <source>
        <dbReference type="ARBA" id="ARBA00023139"/>
    </source>
</evidence>
<feature type="transmembrane region" description="Helical" evidence="7">
    <location>
        <begin position="129"/>
        <end position="154"/>
    </location>
</feature>